<dbReference type="KEGG" id="svp:Pan189_07120"/>
<dbReference type="PANTHER" id="PTHR13812">
    <property type="entry name" value="KETIMINE REDUCTASE MU-CRYSTALLIN"/>
    <property type="match status" value="1"/>
</dbReference>
<accession>A0A517QXG4</accession>
<dbReference type="SUPFAM" id="SSF51735">
    <property type="entry name" value="NAD(P)-binding Rossmann-fold domains"/>
    <property type="match status" value="1"/>
</dbReference>
<sequence>MSTLYLRENDVNELVSVGDAIDVLETAFRELAAGRADNVPRQRARSKGIRLHSMSAAAEYLGVSGWKQYTTTRSGAQFLVGLYDNASGRLTALIEADRLGQLRTGAASGVATEFMARPDATSVGLFGAGTQAATQLEAVCAVRKINRVSVYSRTASTRNAFAERMSEILNIAVEPVVRPDLAAMDHDIVITATTSASPLFDGRLLSDGVHLNLVGSNSLRRTEVDAATVERADILVCDSIEACRGEAGDFREALEAGAIEWSRMSELSDIITGNATGRARSEDITLFKSVGLAIEDVALAAEVLKRAEAQGRGTALPI</sequence>
<dbReference type="AlphaFoldDB" id="A0A517QXG4"/>
<organism evidence="2 3">
    <name type="scientific">Stratiformator vulcanicus</name>
    <dbReference type="NCBI Taxonomy" id="2527980"/>
    <lineage>
        <taxon>Bacteria</taxon>
        <taxon>Pseudomonadati</taxon>
        <taxon>Planctomycetota</taxon>
        <taxon>Planctomycetia</taxon>
        <taxon>Planctomycetales</taxon>
        <taxon>Planctomycetaceae</taxon>
        <taxon>Stratiformator</taxon>
    </lineage>
</organism>
<dbReference type="GO" id="GO:0005737">
    <property type="term" value="C:cytoplasm"/>
    <property type="evidence" value="ECO:0007669"/>
    <property type="project" value="TreeGrafter"/>
</dbReference>
<dbReference type="Pfam" id="PF02423">
    <property type="entry name" value="OCD_Mu_crystall"/>
    <property type="match status" value="1"/>
</dbReference>
<dbReference type="PANTHER" id="PTHR13812:SF19">
    <property type="entry name" value="KETIMINE REDUCTASE MU-CRYSTALLIN"/>
    <property type="match status" value="1"/>
</dbReference>
<dbReference type="FunFam" id="3.40.50.720:FF:000311">
    <property type="entry name" value="Ornithine cyclodeaminase"/>
    <property type="match status" value="1"/>
</dbReference>
<dbReference type="InterPro" id="IPR003462">
    <property type="entry name" value="ODC_Mu_crystall"/>
</dbReference>
<evidence type="ECO:0000256" key="1">
    <source>
        <dbReference type="ARBA" id="ARBA00008903"/>
    </source>
</evidence>
<proteinExistence type="inferred from homology"/>
<name>A0A517QXG4_9PLAN</name>
<dbReference type="GO" id="GO:0019752">
    <property type="term" value="P:carboxylic acid metabolic process"/>
    <property type="evidence" value="ECO:0007669"/>
    <property type="project" value="UniProtKB-ARBA"/>
</dbReference>
<dbReference type="InterPro" id="IPR023401">
    <property type="entry name" value="ODC_N"/>
</dbReference>
<dbReference type="GO" id="GO:0016491">
    <property type="term" value="F:oxidoreductase activity"/>
    <property type="evidence" value="ECO:0007669"/>
    <property type="project" value="UniProtKB-ARBA"/>
</dbReference>
<protein>
    <submittedName>
        <fullName evidence="2">L-lysine cyclodeaminase</fullName>
        <ecNumber evidence="2">4.3.1.28</ecNumber>
    </submittedName>
</protein>
<evidence type="ECO:0000313" key="2">
    <source>
        <dbReference type="EMBL" id="QDT36356.1"/>
    </source>
</evidence>
<dbReference type="Gene3D" id="3.30.1780.10">
    <property type="entry name" value="ornithine cyclodeaminase, domain 1"/>
    <property type="match status" value="1"/>
</dbReference>
<dbReference type="OrthoDB" id="9792005at2"/>
<gene>
    <name evidence="2" type="primary">rapL</name>
    <name evidence="2" type="ORF">Pan189_07120</name>
</gene>
<dbReference type="EC" id="4.3.1.28" evidence="2"/>
<dbReference type="EMBL" id="CP036268">
    <property type="protein sequence ID" value="QDT36356.1"/>
    <property type="molecule type" value="Genomic_DNA"/>
</dbReference>
<reference evidence="2 3" key="1">
    <citation type="submission" date="2019-02" db="EMBL/GenBank/DDBJ databases">
        <title>Deep-cultivation of Planctomycetes and their phenomic and genomic characterization uncovers novel biology.</title>
        <authorList>
            <person name="Wiegand S."/>
            <person name="Jogler M."/>
            <person name="Boedeker C."/>
            <person name="Pinto D."/>
            <person name="Vollmers J."/>
            <person name="Rivas-Marin E."/>
            <person name="Kohn T."/>
            <person name="Peeters S.H."/>
            <person name="Heuer A."/>
            <person name="Rast P."/>
            <person name="Oberbeckmann S."/>
            <person name="Bunk B."/>
            <person name="Jeske O."/>
            <person name="Meyerdierks A."/>
            <person name="Storesund J.E."/>
            <person name="Kallscheuer N."/>
            <person name="Luecker S."/>
            <person name="Lage O.M."/>
            <person name="Pohl T."/>
            <person name="Merkel B.J."/>
            <person name="Hornburger P."/>
            <person name="Mueller R.-W."/>
            <person name="Bruemmer F."/>
            <person name="Labrenz M."/>
            <person name="Spormann A.M."/>
            <person name="Op den Camp H."/>
            <person name="Overmann J."/>
            <person name="Amann R."/>
            <person name="Jetten M.S.M."/>
            <person name="Mascher T."/>
            <person name="Medema M.H."/>
            <person name="Devos D.P."/>
            <person name="Kaster A.-K."/>
            <person name="Ovreas L."/>
            <person name="Rohde M."/>
            <person name="Galperin M.Y."/>
            <person name="Jogler C."/>
        </authorList>
    </citation>
    <scope>NUCLEOTIDE SEQUENCE [LARGE SCALE GENOMIC DNA]</scope>
    <source>
        <strain evidence="2 3">Pan189</strain>
    </source>
</reference>
<dbReference type="GO" id="GO:0016829">
    <property type="term" value="F:lyase activity"/>
    <property type="evidence" value="ECO:0007669"/>
    <property type="project" value="UniProtKB-KW"/>
</dbReference>
<keyword evidence="3" id="KW-1185">Reference proteome</keyword>
<dbReference type="RefSeq" id="WP_145362566.1">
    <property type="nucleotide sequence ID" value="NZ_CP036268.1"/>
</dbReference>
<dbReference type="Proteomes" id="UP000317318">
    <property type="component" value="Chromosome"/>
</dbReference>
<keyword evidence="2" id="KW-0456">Lyase</keyword>
<dbReference type="Gene3D" id="3.40.50.720">
    <property type="entry name" value="NAD(P)-binding Rossmann-like Domain"/>
    <property type="match status" value="1"/>
</dbReference>
<dbReference type="PIRSF" id="PIRSF001439">
    <property type="entry name" value="CryM"/>
    <property type="match status" value="1"/>
</dbReference>
<comment type="similarity">
    <text evidence="1">Belongs to the ornithine cyclodeaminase/mu-crystallin family.</text>
</comment>
<dbReference type="InterPro" id="IPR036291">
    <property type="entry name" value="NAD(P)-bd_dom_sf"/>
</dbReference>
<evidence type="ECO:0000313" key="3">
    <source>
        <dbReference type="Proteomes" id="UP000317318"/>
    </source>
</evidence>